<dbReference type="EMBL" id="LRPO01000040">
    <property type="protein sequence ID" value="KWZ80788.1"/>
    <property type="molecule type" value="Genomic_DNA"/>
</dbReference>
<organism evidence="2 3">
    <name type="scientific">Bifidobacterium bifidum</name>
    <dbReference type="NCBI Taxonomy" id="1681"/>
    <lineage>
        <taxon>Bacteria</taxon>
        <taxon>Bacillati</taxon>
        <taxon>Actinomycetota</taxon>
        <taxon>Actinomycetes</taxon>
        <taxon>Bifidobacteriales</taxon>
        <taxon>Bifidobacteriaceae</taxon>
        <taxon>Bifidobacterium</taxon>
    </lineage>
</organism>
<gene>
    <name evidence="2" type="ORF">HMPREF3196_01480</name>
</gene>
<sequence length="66" mass="7441">MEHHAHNRLPLSWLAEVDYMPQAVTPDQASKGRDNERKQTHRDDSHTLLQRGGVAADAVRPAHHAL</sequence>
<dbReference type="Proteomes" id="UP000070092">
    <property type="component" value="Unassembled WGS sequence"/>
</dbReference>
<evidence type="ECO:0000313" key="3">
    <source>
        <dbReference type="Proteomes" id="UP000070092"/>
    </source>
</evidence>
<feature type="compositionally biased region" description="Basic and acidic residues" evidence="1">
    <location>
        <begin position="30"/>
        <end position="46"/>
    </location>
</feature>
<proteinExistence type="predicted"/>
<comment type="caution">
    <text evidence="2">The sequence shown here is derived from an EMBL/GenBank/DDBJ whole genome shotgun (WGS) entry which is preliminary data.</text>
</comment>
<evidence type="ECO:0000256" key="1">
    <source>
        <dbReference type="SAM" id="MobiDB-lite"/>
    </source>
</evidence>
<dbReference type="PATRIC" id="fig|1681.53.peg.1459"/>
<accession>A0A133KMT9</accession>
<dbReference type="AlphaFoldDB" id="A0A133KMT9"/>
<protein>
    <submittedName>
        <fullName evidence="2">Uncharacterized protein</fullName>
    </submittedName>
</protein>
<reference evidence="2 3" key="1">
    <citation type="submission" date="2016-01" db="EMBL/GenBank/DDBJ databases">
        <authorList>
            <person name="Oliw E.H."/>
        </authorList>
    </citation>
    <scope>NUCLEOTIDE SEQUENCE [LARGE SCALE GENOMIC DNA]</scope>
    <source>
        <strain evidence="2 3">MJR8628B</strain>
    </source>
</reference>
<name>A0A133KMT9_BIFBI</name>
<evidence type="ECO:0000313" key="2">
    <source>
        <dbReference type="EMBL" id="KWZ80788.1"/>
    </source>
</evidence>
<feature type="region of interest" description="Disordered" evidence="1">
    <location>
        <begin position="22"/>
        <end position="66"/>
    </location>
</feature>